<protein>
    <recommendedName>
        <fullName evidence="4">Cysteine dioxygenase</fullName>
    </recommendedName>
</protein>
<dbReference type="AlphaFoldDB" id="A0A514BU88"/>
<proteinExistence type="predicted"/>
<evidence type="ECO:0008006" key="4">
    <source>
        <dbReference type="Google" id="ProtNLM"/>
    </source>
</evidence>
<feature type="compositionally biased region" description="Gly residues" evidence="1">
    <location>
        <begin position="164"/>
        <end position="179"/>
    </location>
</feature>
<dbReference type="OrthoDB" id="950196at2"/>
<dbReference type="Proteomes" id="UP000317199">
    <property type="component" value="Chromosome"/>
</dbReference>
<keyword evidence="3" id="KW-1185">Reference proteome</keyword>
<gene>
    <name evidence="2" type="ORF">FKV23_12860</name>
</gene>
<sequence length="179" mass="20298">MITEAITAVIRWARRRGPDFVVGGAEDPYLLRWYLIPRNPLFNIYLHCFLRDDDDRALHDHPWFWCSVLLRGTYVEHTIAAGGIHSRRKRRAPSIKVSSPWRAHRIELERAPAYRMAVGSVGPSLPAWTLFITGPRIRSWGFHCPEQGWVHWRKFTDPNDTGRTGPGCGDATGAQAGGA</sequence>
<dbReference type="EMBL" id="CP041242">
    <property type="protein sequence ID" value="QDH70875.1"/>
    <property type="molecule type" value="Genomic_DNA"/>
</dbReference>
<evidence type="ECO:0000256" key="1">
    <source>
        <dbReference type="SAM" id="MobiDB-lite"/>
    </source>
</evidence>
<reference evidence="2 3" key="1">
    <citation type="submission" date="2019-06" db="EMBL/GenBank/DDBJ databases">
        <title>Lysobacter alkalisoli sp. nov. isolated from saline-alkali soil.</title>
        <authorList>
            <person name="Sun J.-Q."/>
            <person name="Xu L."/>
        </authorList>
    </citation>
    <scope>NUCLEOTIDE SEQUENCE [LARGE SCALE GENOMIC DNA]</scope>
    <source>
        <strain evidence="2 3">SJ-36</strain>
    </source>
</reference>
<evidence type="ECO:0000313" key="3">
    <source>
        <dbReference type="Proteomes" id="UP000317199"/>
    </source>
</evidence>
<dbReference type="KEGG" id="lyj:FKV23_12860"/>
<feature type="region of interest" description="Disordered" evidence="1">
    <location>
        <begin position="160"/>
        <end position="179"/>
    </location>
</feature>
<dbReference type="RefSeq" id="WP_141624207.1">
    <property type="nucleotide sequence ID" value="NZ_CP041242.1"/>
</dbReference>
<organism evidence="2 3">
    <name type="scientific">Marilutibacter alkalisoli</name>
    <dbReference type="NCBI Taxonomy" id="2591633"/>
    <lineage>
        <taxon>Bacteria</taxon>
        <taxon>Pseudomonadati</taxon>
        <taxon>Pseudomonadota</taxon>
        <taxon>Gammaproteobacteria</taxon>
        <taxon>Lysobacterales</taxon>
        <taxon>Lysobacteraceae</taxon>
        <taxon>Marilutibacter</taxon>
    </lineage>
</organism>
<accession>A0A514BU88</accession>
<evidence type="ECO:0000313" key="2">
    <source>
        <dbReference type="EMBL" id="QDH70875.1"/>
    </source>
</evidence>
<name>A0A514BU88_9GAMM</name>